<dbReference type="SUPFAM" id="SSF58100">
    <property type="entry name" value="Bacterial hemolysins"/>
    <property type="match status" value="1"/>
</dbReference>
<evidence type="ECO:0000313" key="2">
    <source>
        <dbReference type="Proteomes" id="UP000030762"/>
    </source>
</evidence>
<dbReference type="Proteomes" id="UP000030762">
    <property type="component" value="Unassembled WGS sequence"/>
</dbReference>
<sequence length="192" mass="21515">MVDSCMDRGLAHHQGATQTTYQWCDEVESYLSSYLLCHNAANATVLRRLIRERLEAAPRMMAATVSSIESGLSDVNTAVGLLTELRVAINNSFVVTSKHTQTQRDNILRKLDAANTCFEATRDALLRAHDVFNLDAQLVSAITTQARIVRLFITLDNVSVRLAVLEDNCTNLVRCCTSYKDSHHEYIEQLLQ</sequence>
<dbReference type="OrthoDB" id="10546254at2759"/>
<dbReference type="AlphaFoldDB" id="T0Q4G8"/>
<dbReference type="Gene3D" id="1.20.1170.10">
    <property type="match status" value="1"/>
</dbReference>
<protein>
    <submittedName>
        <fullName evidence="1">Uncharacterized protein</fullName>
    </submittedName>
</protein>
<dbReference type="RefSeq" id="XP_008613873.1">
    <property type="nucleotide sequence ID" value="XM_008615651.1"/>
</dbReference>
<gene>
    <name evidence="1" type="ORF">SDRG_09700</name>
</gene>
<dbReference type="OMA" id="ATHEMYQ"/>
<proteinExistence type="predicted"/>
<evidence type="ECO:0000313" key="1">
    <source>
        <dbReference type="EMBL" id="EQC32729.1"/>
    </source>
</evidence>
<organism evidence="1 2">
    <name type="scientific">Saprolegnia diclina (strain VS20)</name>
    <dbReference type="NCBI Taxonomy" id="1156394"/>
    <lineage>
        <taxon>Eukaryota</taxon>
        <taxon>Sar</taxon>
        <taxon>Stramenopiles</taxon>
        <taxon>Oomycota</taxon>
        <taxon>Saprolegniomycetes</taxon>
        <taxon>Saprolegniales</taxon>
        <taxon>Saprolegniaceae</taxon>
        <taxon>Saprolegnia</taxon>
    </lineage>
</organism>
<name>T0Q4G8_SAPDV</name>
<dbReference type="EMBL" id="JH767162">
    <property type="protein sequence ID" value="EQC32729.1"/>
    <property type="molecule type" value="Genomic_DNA"/>
</dbReference>
<dbReference type="InParanoid" id="T0Q4G8"/>
<dbReference type="GeneID" id="19950427"/>
<reference evidence="1 2" key="1">
    <citation type="submission" date="2012-04" db="EMBL/GenBank/DDBJ databases">
        <title>The Genome Sequence of Saprolegnia declina VS20.</title>
        <authorList>
            <consortium name="The Broad Institute Genome Sequencing Platform"/>
            <person name="Russ C."/>
            <person name="Nusbaum C."/>
            <person name="Tyler B."/>
            <person name="van West P."/>
            <person name="Dieguez-Uribeondo J."/>
            <person name="de Bruijn I."/>
            <person name="Tripathy S."/>
            <person name="Jiang R."/>
            <person name="Young S.K."/>
            <person name="Zeng Q."/>
            <person name="Gargeya S."/>
            <person name="Fitzgerald M."/>
            <person name="Haas B."/>
            <person name="Abouelleil A."/>
            <person name="Alvarado L."/>
            <person name="Arachchi H.M."/>
            <person name="Berlin A."/>
            <person name="Chapman S.B."/>
            <person name="Goldberg J."/>
            <person name="Griggs A."/>
            <person name="Gujja S."/>
            <person name="Hansen M."/>
            <person name="Howarth C."/>
            <person name="Imamovic A."/>
            <person name="Larimer J."/>
            <person name="McCowen C."/>
            <person name="Montmayeur A."/>
            <person name="Murphy C."/>
            <person name="Neiman D."/>
            <person name="Pearson M."/>
            <person name="Priest M."/>
            <person name="Roberts A."/>
            <person name="Saif S."/>
            <person name="Shea T."/>
            <person name="Sisk P."/>
            <person name="Sykes S."/>
            <person name="Wortman J."/>
            <person name="Nusbaum C."/>
            <person name="Birren B."/>
        </authorList>
    </citation>
    <scope>NUCLEOTIDE SEQUENCE [LARGE SCALE GENOMIC DNA]</scope>
    <source>
        <strain evidence="1 2">VS20</strain>
    </source>
</reference>
<keyword evidence="2" id="KW-1185">Reference proteome</keyword>
<dbReference type="VEuPathDB" id="FungiDB:SDRG_09700"/>
<accession>T0Q4G8</accession>